<dbReference type="GO" id="GO:0005737">
    <property type="term" value="C:cytoplasm"/>
    <property type="evidence" value="ECO:0007669"/>
    <property type="project" value="TreeGrafter"/>
</dbReference>
<feature type="compositionally biased region" description="Low complexity" evidence="6">
    <location>
        <begin position="372"/>
        <end position="385"/>
    </location>
</feature>
<dbReference type="STRING" id="2880.D7G0P9"/>
<organism evidence="8 9">
    <name type="scientific">Ectocarpus siliculosus</name>
    <name type="common">Brown alga</name>
    <name type="synonym">Conferva siliculosa</name>
    <dbReference type="NCBI Taxonomy" id="2880"/>
    <lineage>
        <taxon>Eukaryota</taxon>
        <taxon>Sar</taxon>
        <taxon>Stramenopiles</taxon>
        <taxon>Ochrophyta</taxon>
        <taxon>PX clade</taxon>
        <taxon>Phaeophyceae</taxon>
        <taxon>Ectocarpales</taxon>
        <taxon>Ectocarpaceae</taxon>
        <taxon>Ectocarpus</taxon>
    </lineage>
</organism>
<dbReference type="PANTHER" id="PTHR11266">
    <property type="entry name" value="PEROXISOMAL MEMBRANE PROTEIN 2, PXMP2 MPV17"/>
    <property type="match status" value="1"/>
</dbReference>
<protein>
    <submittedName>
        <fullName evidence="8">Uncharacterized protein</fullName>
    </submittedName>
</protein>
<feature type="region of interest" description="Disordered" evidence="6">
    <location>
        <begin position="372"/>
        <end position="394"/>
    </location>
</feature>
<evidence type="ECO:0000313" key="8">
    <source>
        <dbReference type="EMBL" id="CBJ33078.1"/>
    </source>
</evidence>
<evidence type="ECO:0000256" key="6">
    <source>
        <dbReference type="SAM" id="MobiDB-lite"/>
    </source>
</evidence>
<evidence type="ECO:0000256" key="5">
    <source>
        <dbReference type="ARBA" id="ARBA00023136"/>
    </source>
</evidence>
<dbReference type="GO" id="GO:0016020">
    <property type="term" value="C:membrane"/>
    <property type="evidence" value="ECO:0007669"/>
    <property type="project" value="UniProtKB-SubCell"/>
</dbReference>
<proteinExistence type="inferred from homology"/>
<dbReference type="AlphaFoldDB" id="D7G0P9"/>
<evidence type="ECO:0000256" key="7">
    <source>
        <dbReference type="SAM" id="Phobius"/>
    </source>
</evidence>
<keyword evidence="5 7" id="KW-0472">Membrane</keyword>
<sequence>MKVFGSSFIAALANRRSTLINGAVGFSTFAVGDALSQGARPQSQLVVAGRRRQHQSEEPSWQQQFIDRTRRVDYARSAKVGLLGIMLNGFALGAWYRVLDRYIGSDRTRFQQILKKLVVDQMVYAPFSITSFVGYAAVLNGGGPAKVVDETKKNLGETFWSIWLTDWKVWPAANLVMFRFIPSSYRPSFASMVQVAWQAYLSSVSYDSPHHHHHHHKTQVATIQAGIAMEAAGGGGGSSGAVLVRGGEAGKDLAGKAAAAVAAVAKTGGGDESVPSPGVPVGSNAIAGAGTPRVAVDRRATGRYAYTSSVSSSTCTPGSHACTSGGMVVEGGDISSGAKSARPQGHGALLNGAGGGGVGVGGRVRVVAVTKGSSSSFSSSSSSSSALVAKAKEL</sequence>
<dbReference type="OrthoDB" id="430207at2759"/>
<keyword evidence="3 7" id="KW-0812">Transmembrane</keyword>
<dbReference type="Pfam" id="PF04117">
    <property type="entry name" value="Mpv17_PMP22"/>
    <property type="match status" value="1"/>
</dbReference>
<evidence type="ECO:0000256" key="4">
    <source>
        <dbReference type="ARBA" id="ARBA00022989"/>
    </source>
</evidence>
<dbReference type="EMBL" id="FN648614">
    <property type="protein sequence ID" value="CBJ33078.1"/>
    <property type="molecule type" value="Genomic_DNA"/>
</dbReference>
<dbReference type="Proteomes" id="UP000002630">
    <property type="component" value="Linkage Group LG14"/>
</dbReference>
<reference evidence="8 9" key="1">
    <citation type="journal article" date="2010" name="Nature">
        <title>The Ectocarpus genome and the independent evolution of multicellularity in brown algae.</title>
        <authorList>
            <person name="Cock J.M."/>
            <person name="Sterck L."/>
            <person name="Rouze P."/>
            <person name="Scornet D."/>
            <person name="Allen A.E."/>
            <person name="Amoutzias G."/>
            <person name="Anthouard V."/>
            <person name="Artiguenave F."/>
            <person name="Aury J.M."/>
            <person name="Badger J.H."/>
            <person name="Beszteri B."/>
            <person name="Billiau K."/>
            <person name="Bonnet E."/>
            <person name="Bothwell J.H."/>
            <person name="Bowler C."/>
            <person name="Boyen C."/>
            <person name="Brownlee C."/>
            <person name="Carrano C.J."/>
            <person name="Charrier B."/>
            <person name="Cho G.Y."/>
            <person name="Coelho S.M."/>
            <person name="Collen J."/>
            <person name="Corre E."/>
            <person name="Da Silva C."/>
            <person name="Delage L."/>
            <person name="Delaroque N."/>
            <person name="Dittami S.M."/>
            <person name="Doulbeau S."/>
            <person name="Elias M."/>
            <person name="Farnham G."/>
            <person name="Gachon C.M."/>
            <person name="Gschloessl B."/>
            <person name="Heesch S."/>
            <person name="Jabbari K."/>
            <person name="Jubin C."/>
            <person name="Kawai H."/>
            <person name="Kimura K."/>
            <person name="Kloareg B."/>
            <person name="Kupper F.C."/>
            <person name="Lang D."/>
            <person name="Le Bail A."/>
            <person name="Leblanc C."/>
            <person name="Lerouge P."/>
            <person name="Lohr M."/>
            <person name="Lopez P.J."/>
            <person name="Martens C."/>
            <person name="Maumus F."/>
            <person name="Michel G."/>
            <person name="Miranda-Saavedra D."/>
            <person name="Morales J."/>
            <person name="Moreau H."/>
            <person name="Motomura T."/>
            <person name="Nagasato C."/>
            <person name="Napoli C.A."/>
            <person name="Nelson D.R."/>
            <person name="Nyvall-Collen P."/>
            <person name="Peters A.F."/>
            <person name="Pommier C."/>
            <person name="Potin P."/>
            <person name="Poulain J."/>
            <person name="Quesneville H."/>
            <person name="Read B."/>
            <person name="Rensing S.A."/>
            <person name="Ritter A."/>
            <person name="Rousvoal S."/>
            <person name="Samanta M."/>
            <person name="Samson G."/>
            <person name="Schroeder D.C."/>
            <person name="Segurens B."/>
            <person name="Strittmatter M."/>
            <person name="Tonon T."/>
            <person name="Tregear J.W."/>
            <person name="Valentin K."/>
            <person name="von Dassow P."/>
            <person name="Yamagishi T."/>
            <person name="Van de Peer Y."/>
            <person name="Wincker P."/>
        </authorList>
    </citation>
    <scope>NUCLEOTIDE SEQUENCE [LARGE SCALE GENOMIC DNA]</scope>
    <source>
        <strain evidence="9">Ec32 / CCAP1310/4</strain>
    </source>
</reference>
<evidence type="ECO:0000313" key="9">
    <source>
        <dbReference type="Proteomes" id="UP000002630"/>
    </source>
</evidence>
<dbReference type="PANTHER" id="PTHR11266:SF17">
    <property type="entry name" value="PROTEIN MPV17"/>
    <property type="match status" value="1"/>
</dbReference>
<dbReference type="InterPro" id="IPR007248">
    <property type="entry name" value="Mpv17_PMP22"/>
</dbReference>
<gene>
    <name evidence="8" type="ORF">Esi_0415_0013</name>
</gene>
<evidence type="ECO:0000256" key="2">
    <source>
        <dbReference type="ARBA" id="ARBA00006824"/>
    </source>
</evidence>
<comment type="subcellular location">
    <subcellularLocation>
        <location evidence="1">Membrane</location>
        <topology evidence="1">Multi-pass membrane protein</topology>
    </subcellularLocation>
</comment>
<dbReference type="EMBL" id="FN649739">
    <property type="protein sequence ID" value="CBJ33078.1"/>
    <property type="molecule type" value="Genomic_DNA"/>
</dbReference>
<feature type="transmembrane region" description="Helical" evidence="7">
    <location>
        <begin position="80"/>
        <end position="99"/>
    </location>
</feature>
<keyword evidence="4 7" id="KW-1133">Transmembrane helix</keyword>
<dbReference type="InParanoid" id="D7G0P9"/>
<comment type="similarity">
    <text evidence="2">Belongs to the peroxisomal membrane protein PXMP2/4 family.</text>
</comment>
<keyword evidence="9" id="KW-1185">Reference proteome</keyword>
<name>D7G0P9_ECTSI</name>
<accession>D7G0P9</accession>
<evidence type="ECO:0000256" key="1">
    <source>
        <dbReference type="ARBA" id="ARBA00004141"/>
    </source>
</evidence>
<evidence type="ECO:0000256" key="3">
    <source>
        <dbReference type="ARBA" id="ARBA00022692"/>
    </source>
</evidence>
<dbReference type="eggNOG" id="KOG1944">
    <property type="taxonomic scope" value="Eukaryota"/>
</dbReference>